<evidence type="ECO:0000313" key="3">
    <source>
        <dbReference type="Proteomes" id="UP001568894"/>
    </source>
</evidence>
<feature type="transmembrane region" description="Helical" evidence="1">
    <location>
        <begin position="125"/>
        <end position="144"/>
    </location>
</feature>
<reference evidence="2 3" key="1">
    <citation type="submission" date="2023-05" db="EMBL/GenBank/DDBJ databases">
        <title>Adaptations of aquatic viruses from atmosphere-close ecosystems of the Central Arctic Ocean.</title>
        <authorList>
            <person name="Rahlff J."/>
            <person name="Holmfeldt K."/>
        </authorList>
    </citation>
    <scope>NUCLEOTIDE SEQUENCE [LARGE SCALE GENOMIC DNA]</scope>
    <source>
        <strain evidence="2 3">Arc14</strain>
    </source>
</reference>
<keyword evidence="1" id="KW-0812">Transmembrane</keyword>
<protein>
    <recommendedName>
        <fullName evidence="4">Glycine zipper family protein</fullName>
    </recommendedName>
</protein>
<keyword evidence="1" id="KW-1133">Transmembrane helix</keyword>
<evidence type="ECO:0008006" key="4">
    <source>
        <dbReference type="Google" id="ProtNLM"/>
    </source>
</evidence>
<gene>
    <name evidence="2" type="ORF">QO192_07640</name>
</gene>
<name>A0ABV4KBW2_9FLAO</name>
<organism evidence="2 3">
    <name type="scientific">Flavobacterium frigidarium</name>
    <dbReference type="NCBI Taxonomy" id="99286"/>
    <lineage>
        <taxon>Bacteria</taxon>
        <taxon>Pseudomonadati</taxon>
        <taxon>Bacteroidota</taxon>
        <taxon>Flavobacteriia</taxon>
        <taxon>Flavobacteriales</taxon>
        <taxon>Flavobacteriaceae</taxon>
        <taxon>Flavobacterium</taxon>
    </lineage>
</organism>
<keyword evidence="3" id="KW-1185">Reference proteome</keyword>
<sequence>MKDWYKEMETVLLNKTANYSKQEKENLQIEYLKNLITKIKTEELIIEKDLQTKIEGVIMDLPLKTNDEKVVYKSKHINEITNLQTAIAQKFNLVKKKHYLRKYRTIGIAIGLMIGIPIATAFGKIALGPIIGTTIGLFLGIIIGNRRDNKAEFENRVL</sequence>
<dbReference type="Proteomes" id="UP001568894">
    <property type="component" value="Unassembled WGS sequence"/>
</dbReference>
<dbReference type="RefSeq" id="WP_339658371.1">
    <property type="nucleotide sequence ID" value="NZ_CAXBLC010000029.1"/>
</dbReference>
<proteinExistence type="predicted"/>
<evidence type="ECO:0000313" key="2">
    <source>
        <dbReference type="EMBL" id="MEZ7515153.1"/>
    </source>
</evidence>
<evidence type="ECO:0000256" key="1">
    <source>
        <dbReference type="SAM" id="Phobius"/>
    </source>
</evidence>
<accession>A0ABV4KBW2</accession>
<keyword evidence="1" id="KW-0472">Membrane</keyword>
<comment type="caution">
    <text evidence="2">The sequence shown here is derived from an EMBL/GenBank/DDBJ whole genome shotgun (WGS) entry which is preliminary data.</text>
</comment>
<dbReference type="EMBL" id="JASMRN010000005">
    <property type="protein sequence ID" value="MEZ7515153.1"/>
    <property type="molecule type" value="Genomic_DNA"/>
</dbReference>
<feature type="transmembrane region" description="Helical" evidence="1">
    <location>
        <begin position="103"/>
        <end position="119"/>
    </location>
</feature>